<keyword evidence="4 9" id="KW-0949">S-adenosyl-L-methionine</keyword>
<evidence type="ECO:0000256" key="5">
    <source>
        <dbReference type="ARBA" id="ARBA00022723"/>
    </source>
</evidence>
<dbReference type="RefSeq" id="WP_095045456.1">
    <property type="nucleotide sequence ID" value="NZ_LN890656.1"/>
</dbReference>
<dbReference type="GO" id="GO:0051539">
    <property type="term" value="F:4 iron, 4 sulfur cluster binding"/>
    <property type="evidence" value="ECO:0007669"/>
    <property type="project" value="UniProtKB-UniRule"/>
</dbReference>
<evidence type="ECO:0000256" key="2">
    <source>
        <dbReference type="ARBA" id="ARBA00017228"/>
    </source>
</evidence>
<dbReference type="InterPro" id="IPR058240">
    <property type="entry name" value="rSAM_sf"/>
</dbReference>
<dbReference type="Pfam" id="PF04055">
    <property type="entry name" value="Radical_SAM"/>
    <property type="match status" value="1"/>
</dbReference>
<dbReference type="SFLD" id="SFLDG01082">
    <property type="entry name" value="B12-binding_domain_containing"/>
    <property type="match status" value="1"/>
</dbReference>
<keyword evidence="7 9" id="KW-0411">Iron-sulfur</keyword>
<keyword evidence="11" id="KW-0560">Oxidoreductase</keyword>
<proteinExistence type="inferred from homology"/>
<dbReference type="GO" id="GO:0004109">
    <property type="term" value="F:coproporphyrinogen oxidase activity"/>
    <property type="evidence" value="ECO:0007669"/>
    <property type="project" value="InterPro"/>
</dbReference>
<dbReference type="OrthoDB" id="9808022at2"/>
<evidence type="ECO:0000256" key="1">
    <source>
        <dbReference type="ARBA" id="ARBA00006100"/>
    </source>
</evidence>
<dbReference type="InterPro" id="IPR007197">
    <property type="entry name" value="rSAM"/>
</dbReference>
<dbReference type="Pfam" id="PF06969">
    <property type="entry name" value="HemN_C"/>
    <property type="match status" value="1"/>
</dbReference>
<dbReference type="InterPro" id="IPR034505">
    <property type="entry name" value="Coproporphyrinogen-III_oxidase"/>
</dbReference>
<keyword evidence="9" id="KW-0004">4Fe-4S</keyword>
<dbReference type="PROSITE" id="PS51918">
    <property type="entry name" value="RADICAL_SAM"/>
    <property type="match status" value="1"/>
</dbReference>
<dbReference type="KEGG" id="pbf:CFX0092_B0606"/>
<dbReference type="SMART" id="SM00729">
    <property type="entry name" value="Elp3"/>
    <property type="match status" value="1"/>
</dbReference>
<evidence type="ECO:0000256" key="7">
    <source>
        <dbReference type="ARBA" id="ARBA00023014"/>
    </source>
</evidence>
<evidence type="ECO:0000256" key="3">
    <source>
        <dbReference type="ARBA" id="ARBA00022617"/>
    </source>
</evidence>
<evidence type="ECO:0000259" key="10">
    <source>
        <dbReference type="PROSITE" id="PS51918"/>
    </source>
</evidence>
<dbReference type="SFLD" id="SFLDF00288">
    <property type="entry name" value="HemN-like__clustered_with_nucl"/>
    <property type="match status" value="1"/>
</dbReference>
<dbReference type="InterPro" id="IPR006638">
    <property type="entry name" value="Elp3/MiaA/NifB-like_rSAM"/>
</dbReference>
<dbReference type="InterPro" id="IPR010723">
    <property type="entry name" value="HemN_C"/>
</dbReference>
<evidence type="ECO:0000256" key="6">
    <source>
        <dbReference type="ARBA" id="ARBA00023004"/>
    </source>
</evidence>
<keyword evidence="6 9" id="KW-0408">Iron</keyword>
<comment type="function">
    <text evidence="9">Probably acts as a heme chaperone, transferring heme to an unknown acceptor. Binds one molecule of heme per monomer, possibly covalently. Binds 1 [4Fe-4S] cluster. The cluster is coordinated with 3 cysteines and an exchangeable S-adenosyl-L-methionine.</text>
</comment>
<protein>
    <recommendedName>
        <fullName evidence="2 9">Heme chaperone HemW</fullName>
    </recommendedName>
</protein>
<comment type="subcellular location">
    <subcellularLocation>
        <location evidence="9">Cytoplasm</location>
    </subcellularLocation>
</comment>
<evidence type="ECO:0000313" key="11">
    <source>
        <dbReference type="EMBL" id="CUS06140.1"/>
    </source>
</evidence>
<evidence type="ECO:0000256" key="4">
    <source>
        <dbReference type="ARBA" id="ARBA00022691"/>
    </source>
</evidence>
<keyword evidence="12" id="KW-1185">Reference proteome</keyword>
<feature type="domain" description="Radical SAM core" evidence="10">
    <location>
        <begin position="1"/>
        <end position="233"/>
    </location>
</feature>
<name>A0A160TAL1_9CHLR</name>
<keyword evidence="3 9" id="KW-0349">Heme</keyword>
<dbReference type="EMBL" id="LN890656">
    <property type="protein sequence ID" value="CUS06140.1"/>
    <property type="molecule type" value="Genomic_DNA"/>
</dbReference>
<comment type="similarity">
    <text evidence="1">Belongs to the anaerobic coproporphyrinogen-III oxidase family. HemW subfamily.</text>
</comment>
<sequence>MDAYALYLHIPFCRQRCSYCDFNTYTTLSDLQAAYVAALAAEIRQVGASAVGGRPAVHTIFFGGGTPSLLTPAQLATILSAAHAAFAVDPAAEITLEANPGTVDVAYLTAIRALGVNRLSFGVQSALPGELALLGRAHDFAAAVAAVEAARAAGFDNLNLDLIYGLPGQSVADWQRTLDAVLPLNVEHISLYCLTIEPGTPMQRWLHNGTILAPDADTAADQYEAAGRALAAAGFQHYEISNWARPGRECRHNLVYWRNEPYLGLGAGAHGSAGGYRYHVVRQPRAYVKRIRNYELGIRNEAGAFPPAPLPPRSPALNAFPLSPAVADYHRVGRDEAMSDTAITQLRLLDEGLSLGAFAGRFGQSFDEVYGDTVSQLQTWELLQRRGDRLLLTEKGRFLSNQVFYRFV</sequence>
<dbReference type="SFLD" id="SFLDS00029">
    <property type="entry name" value="Radical_SAM"/>
    <property type="match status" value="1"/>
</dbReference>
<dbReference type="GO" id="GO:0046872">
    <property type="term" value="F:metal ion binding"/>
    <property type="evidence" value="ECO:0007669"/>
    <property type="project" value="UniProtKB-UniRule"/>
</dbReference>
<gene>
    <name evidence="11" type="ORF">CFX0092_B0606</name>
</gene>
<dbReference type="InterPro" id="IPR013785">
    <property type="entry name" value="Aldolase_TIM"/>
</dbReference>
<dbReference type="InterPro" id="IPR004559">
    <property type="entry name" value="HemW-like"/>
</dbReference>
<dbReference type="PANTHER" id="PTHR13932">
    <property type="entry name" value="COPROPORPHYRINIGEN III OXIDASE"/>
    <property type="match status" value="1"/>
</dbReference>
<keyword evidence="5 9" id="KW-0479">Metal-binding</keyword>
<accession>A0A160TAL1</accession>
<dbReference type="AlphaFoldDB" id="A0A160TAL1"/>
<evidence type="ECO:0000256" key="9">
    <source>
        <dbReference type="RuleBase" id="RU364116"/>
    </source>
</evidence>
<dbReference type="Proteomes" id="UP000215027">
    <property type="component" value="Chromosome II"/>
</dbReference>
<evidence type="ECO:0000313" key="12">
    <source>
        <dbReference type="Proteomes" id="UP000215027"/>
    </source>
</evidence>
<dbReference type="Gene3D" id="3.20.20.70">
    <property type="entry name" value="Aldolase class I"/>
    <property type="match status" value="1"/>
</dbReference>
<organism evidence="11 12">
    <name type="scientific">Candidatus Promineifilum breve</name>
    <dbReference type="NCBI Taxonomy" id="1806508"/>
    <lineage>
        <taxon>Bacteria</taxon>
        <taxon>Bacillati</taxon>
        <taxon>Chloroflexota</taxon>
        <taxon>Ardenticatenia</taxon>
        <taxon>Candidatus Promineifilales</taxon>
        <taxon>Candidatus Promineifilaceae</taxon>
        <taxon>Candidatus Promineifilum</taxon>
    </lineage>
</organism>
<keyword evidence="9" id="KW-0963">Cytoplasm</keyword>
<dbReference type="PANTHER" id="PTHR13932:SF5">
    <property type="entry name" value="RADICAL S-ADENOSYL METHIONINE DOMAIN-CONTAINING PROTEIN 1, MITOCHONDRIAL"/>
    <property type="match status" value="1"/>
</dbReference>
<keyword evidence="8 9" id="KW-0143">Chaperone</keyword>
<evidence type="ECO:0000256" key="8">
    <source>
        <dbReference type="ARBA" id="ARBA00023186"/>
    </source>
</evidence>
<reference evidence="11" key="1">
    <citation type="submission" date="2016-01" db="EMBL/GenBank/DDBJ databases">
        <authorList>
            <person name="Mcilroy J.S."/>
            <person name="Karst M S."/>
            <person name="Albertsen M."/>
        </authorList>
    </citation>
    <scope>NUCLEOTIDE SEQUENCE</scope>
    <source>
        <strain evidence="11">Cfx-K</strain>
    </source>
</reference>
<dbReference type="GO" id="GO:0006779">
    <property type="term" value="P:porphyrin-containing compound biosynthetic process"/>
    <property type="evidence" value="ECO:0007669"/>
    <property type="project" value="InterPro"/>
</dbReference>
<dbReference type="GO" id="GO:0005737">
    <property type="term" value="C:cytoplasm"/>
    <property type="evidence" value="ECO:0007669"/>
    <property type="project" value="UniProtKB-SubCell"/>
</dbReference>
<dbReference type="SUPFAM" id="SSF102114">
    <property type="entry name" value="Radical SAM enzymes"/>
    <property type="match status" value="1"/>
</dbReference>
<dbReference type="NCBIfam" id="TIGR00539">
    <property type="entry name" value="hemN_rel"/>
    <property type="match status" value="1"/>
</dbReference>
<dbReference type="SFLD" id="SFLDG01065">
    <property type="entry name" value="anaerobic_coproporphyrinogen-I"/>
    <property type="match status" value="1"/>
</dbReference>
<dbReference type="SFLD" id="SFLDF00562">
    <property type="entry name" value="HemN-like__clustered_with_heat"/>
    <property type="match status" value="1"/>
</dbReference>